<proteinExistence type="predicted"/>
<comment type="caution">
    <text evidence="4">The sequence shown here is derived from an EMBL/GenBank/DDBJ whole genome shotgun (WGS) entry which is preliminary data.</text>
</comment>
<name>A0ABR0F679_9PEZI</name>
<organism evidence="4 5">
    <name type="scientific">Podospora bellae-mahoneyi</name>
    <dbReference type="NCBI Taxonomy" id="2093777"/>
    <lineage>
        <taxon>Eukaryota</taxon>
        <taxon>Fungi</taxon>
        <taxon>Dikarya</taxon>
        <taxon>Ascomycota</taxon>
        <taxon>Pezizomycotina</taxon>
        <taxon>Sordariomycetes</taxon>
        <taxon>Sordariomycetidae</taxon>
        <taxon>Sordariales</taxon>
        <taxon>Podosporaceae</taxon>
        <taxon>Podospora</taxon>
    </lineage>
</organism>
<dbReference type="InterPro" id="IPR056146">
    <property type="entry name" value="DUF7729"/>
</dbReference>
<feature type="domain" description="DUF7729" evidence="3">
    <location>
        <begin position="125"/>
        <end position="336"/>
    </location>
</feature>
<dbReference type="PANTHER" id="PTHR39460">
    <property type="entry name" value="EXPRESSED PROTEIN"/>
    <property type="match status" value="1"/>
</dbReference>
<feature type="region of interest" description="Disordered" evidence="1">
    <location>
        <begin position="73"/>
        <end position="124"/>
    </location>
</feature>
<protein>
    <recommendedName>
        <fullName evidence="3">DUF7729 domain-containing protein</fullName>
    </recommendedName>
</protein>
<keyword evidence="2" id="KW-0732">Signal</keyword>
<evidence type="ECO:0000313" key="4">
    <source>
        <dbReference type="EMBL" id="KAK4639141.1"/>
    </source>
</evidence>
<dbReference type="PANTHER" id="PTHR39460:SF1">
    <property type="entry name" value="C6 TRANSCRIPTION FACTOR"/>
    <property type="match status" value="1"/>
</dbReference>
<accession>A0ABR0F679</accession>
<sequence length="369" mass="40470">MAGQIVTRSSGWARRSQTSWTNILTLFACLACHALASTPDAPEPVETLIIDTRSPYKTDNGWVMLSPRDAEDWKQWKKRQNNKDDDEDEKSSSSAKPSVTTTFAIVAGKPTQSSTTSSETAPSALPTHLDSLASGFKEGSNGDPNACPKFINWFLNTPEFKECYPLSMLLDHSKSFFDAQRSPVTITRTLDATCAANATRCSQYFAQLAQNFTSTENCGNDYTWGTPAIVNTYKAMVAYAPIYSVGCLRDEKTSAYCFANAVGNTTSRGNTYLYTLLPFNKSLPGSSVTTCDECTRQTMNIYQASTADRRQQISLTYEGAAKQINLVCGPGFVQETLAPEAVRSWAGRKGRVVEWTGFGVVMGVLVWLI</sequence>
<feature type="chain" id="PRO_5045515483" description="DUF7729 domain-containing protein" evidence="2">
    <location>
        <begin position="37"/>
        <end position="369"/>
    </location>
</feature>
<keyword evidence="5" id="KW-1185">Reference proteome</keyword>
<feature type="signal peptide" evidence="2">
    <location>
        <begin position="1"/>
        <end position="36"/>
    </location>
</feature>
<dbReference type="Pfam" id="PF24855">
    <property type="entry name" value="DUF7729"/>
    <property type="match status" value="1"/>
</dbReference>
<gene>
    <name evidence="4" type="ORF">QC761_705470</name>
</gene>
<dbReference type="Proteomes" id="UP001322138">
    <property type="component" value="Unassembled WGS sequence"/>
</dbReference>
<evidence type="ECO:0000256" key="2">
    <source>
        <dbReference type="SAM" id="SignalP"/>
    </source>
</evidence>
<dbReference type="EMBL" id="JAFFGZ010000009">
    <property type="protein sequence ID" value="KAK4639141.1"/>
    <property type="molecule type" value="Genomic_DNA"/>
</dbReference>
<dbReference type="GeneID" id="87901593"/>
<evidence type="ECO:0000313" key="5">
    <source>
        <dbReference type="Proteomes" id="UP001322138"/>
    </source>
</evidence>
<evidence type="ECO:0000256" key="1">
    <source>
        <dbReference type="SAM" id="MobiDB-lite"/>
    </source>
</evidence>
<dbReference type="RefSeq" id="XP_062728117.1">
    <property type="nucleotide sequence ID" value="XM_062882111.1"/>
</dbReference>
<evidence type="ECO:0000259" key="3">
    <source>
        <dbReference type="Pfam" id="PF24855"/>
    </source>
</evidence>
<feature type="compositionally biased region" description="Low complexity" evidence="1">
    <location>
        <begin position="110"/>
        <end position="124"/>
    </location>
</feature>
<reference evidence="4 5" key="1">
    <citation type="journal article" date="2023" name="bioRxiv">
        <title>High-quality genome assemblies of four members of thePodospora anserinaspecies complex.</title>
        <authorList>
            <person name="Ament-Velasquez S.L."/>
            <person name="Vogan A.A."/>
            <person name="Wallerman O."/>
            <person name="Hartmann F."/>
            <person name="Gautier V."/>
            <person name="Silar P."/>
            <person name="Giraud T."/>
            <person name="Johannesson H."/>
        </authorList>
    </citation>
    <scope>NUCLEOTIDE SEQUENCE [LARGE SCALE GENOMIC DNA]</scope>
    <source>
        <strain evidence="4 5">CBS 112042</strain>
    </source>
</reference>